<gene>
    <name evidence="3" type="ORF">ACFSJ0_18075</name>
</gene>
<organism evidence="3 4">
    <name type="scientific">Nonomuraea guangzhouensis</name>
    <dbReference type="NCBI Taxonomy" id="1291555"/>
    <lineage>
        <taxon>Bacteria</taxon>
        <taxon>Bacillati</taxon>
        <taxon>Actinomycetota</taxon>
        <taxon>Actinomycetes</taxon>
        <taxon>Streptosporangiales</taxon>
        <taxon>Streptosporangiaceae</taxon>
        <taxon>Nonomuraea</taxon>
    </lineage>
</organism>
<dbReference type="Pfam" id="PF01243">
    <property type="entry name" value="PNPOx_N"/>
    <property type="match status" value="1"/>
</dbReference>
<dbReference type="PANTHER" id="PTHR35176">
    <property type="entry name" value="HEME OXYGENASE HI_0854-RELATED"/>
    <property type="match status" value="1"/>
</dbReference>
<reference evidence="4" key="1">
    <citation type="journal article" date="2019" name="Int. J. Syst. Evol. Microbiol.">
        <title>The Global Catalogue of Microorganisms (GCM) 10K type strain sequencing project: providing services to taxonomists for standard genome sequencing and annotation.</title>
        <authorList>
            <consortium name="The Broad Institute Genomics Platform"/>
            <consortium name="The Broad Institute Genome Sequencing Center for Infectious Disease"/>
            <person name="Wu L."/>
            <person name="Ma J."/>
        </authorList>
    </citation>
    <scope>NUCLEOTIDE SEQUENCE [LARGE SCALE GENOMIC DNA]</scope>
    <source>
        <strain evidence="4">CGMCC 1.15399</strain>
    </source>
</reference>
<keyword evidence="1" id="KW-0560">Oxidoreductase</keyword>
<name>A0ABW4G8G9_9ACTN</name>
<feature type="domain" description="Pyridoxamine 5'-phosphate oxidase N-terminal" evidence="2">
    <location>
        <begin position="13"/>
        <end position="141"/>
    </location>
</feature>
<evidence type="ECO:0000313" key="4">
    <source>
        <dbReference type="Proteomes" id="UP001597097"/>
    </source>
</evidence>
<comment type="caution">
    <text evidence="3">The sequence shown here is derived from an EMBL/GenBank/DDBJ whole genome shotgun (WGS) entry which is preliminary data.</text>
</comment>
<dbReference type="PANTHER" id="PTHR35176:SF6">
    <property type="entry name" value="HEME OXYGENASE HI_0854-RELATED"/>
    <property type="match status" value="1"/>
</dbReference>
<protein>
    <submittedName>
        <fullName evidence="3">Pyridoxamine 5'-phosphate oxidase family protein</fullName>
    </submittedName>
</protein>
<accession>A0ABW4G8G9</accession>
<dbReference type="RefSeq" id="WP_219530835.1">
    <property type="nucleotide sequence ID" value="NZ_JAHKRM010000009.1"/>
</dbReference>
<dbReference type="EMBL" id="JBHUCM010000014">
    <property type="protein sequence ID" value="MFD1538969.1"/>
    <property type="molecule type" value="Genomic_DNA"/>
</dbReference>
<proteinExistence type="predicted"/>
<dbReference type="Proteomes" id="UP001597097">
    <property type="component" value="Unassembled WGS sequence"/>
</dbReference>
<evidence type="ECO:0000256" key="1">
    <source>
        <dbReference type="ARBA" id="ARBA00023002"/>
    </source>
</evidence>
<evidence type="ECO:0000313" key="3">
    <source>
        <dbReference type="EMBL" id="MFD1538969.1"/>
    </source>
</evidence>
<dbReference type="InterPro" id="IPR011576">
    <property type="entry name" value="Pyridox_Oxase_N"/>
</dbReference>
<evidence type="ECO:0000259" key="2">
    <source>
        <dbReference type="Pfam" id="PF01243"/>
    </source>
</evidence>
<sequence length="183" mass="20757">MKEPSLREVSRSVADLLRKEEIATLATIDDDGSPSASTMHIASDGLSVYMHTFTYNRKYTEMLKDPRVSYTVAHLSSYEERFQVYSLQVKGRATLLTDAAEIGRAVQVSTEQFPWLADTSMYDNVKTPEDHSQQVFFRIDPISALWADNRVRLLWRMILDFAPDGSGVTAMRPYDVVVGRRTA</sequence>
<keyword evidence="4" id="KW-1185">Reference proteome</keyword>
<dbReference type="InterPro" id="IPR052019">
    <property type="entry name" value="F420H2_bilvrd_red/Heme_oxyg"/>
</dbReference>